<comment type="caution">
    <text evidence="1">Lacks conserved residue(s) required for the propagation of feature annotation.</text>
</comment>
<evidence type="ECO:0000259" key="3">
    <source>
        <dbReference type="PROSITE" id="PS51456"/>
    </source>
</evidence>
<dbReference type="RefSeq" id="XP_060040558.1">
    <property type="nucleotide sequence ID" value="XM_060184575.1"/>
</dbReference>
<feature type="domain" description="Myosin motor" evidence="3">
    <location>
        <begin position="1"/>
        <end position="84"/>
    </location>
</feature>
<comment type="similarity">
    <text evidence="1">Belongs to the TRAFAC class myosin-kinesin ATPase superfamily. Myosin family.</text>
</comment>
<feature type="compositionally biased region" description="Polar residues" evidence="2">
    <location>
        <begin position="69"/>
        <end position="78"/>
    </location>
</feature>
<evidence type="ECO:0000313" key="4">
    <source>
        <dbReference type="Proteomes" id="UP001652624"/>
    </source>
</evidence>
<gene>
    <name evidence="5" type="primary">LOC132536562</name>
</gene>
<dbReference type="PANTHER" id="PTHR47335:SF1">
    <property type="entry name" value="UNCONVENTIONAL MYOSIN-XVI"/>
    <property type="match status" value="1"/>
</dbReference>
<accession>A0ABM3WVG0</accession>
<dbReference type="Proteomes" id="UP001652624">
    <property type="component" value="Unplaced"/>
</dbReference>
<keyword evidence="4" id="KW-1185">Reference proteome</keyword>
<dbReference type="SUPFAM" id="SSF52540">
    <property type="entry name" value="P-loop containing nucleoside triphosphate hydrolases"/>
    <property type="match status" value="1"/>
</dbReference>
<dbReference type="GeneID" id="132536562"/>
<keyword evidence="1" id="KW-0518">Myosin</keyword>
<dbReference type="InterPro" id="IPR052838">
    <property type="entry name" value="Myosin-XVI"/>
</dbReference>
<protein>
    <submittedName>
        <fullName evidence="5">Unconventional myosin-XVI-like</fullName>
    </submittedName>
</protein>
<keyword evidence="1" id="KW-0009">Actin-binding</keyword>
<dbReference type="PANTHER" id="PTHR47335">
    <property type="entry name" value="UNCONVENTIONAL MYOSIN-XVI"/>
    <property type="match status" value="1"/>
</dbReference>
<feature type="non-terminal residue" evidence="5">
    <location>
        <position position="84"/>
    </location>
</feature>
<organism evidence="4 5">
    <name type="scientific">Erinaceus europaeus</name>
    <name type="common">Western European hedgehog</name>
    <dbReference type="NCBI Taxonomy" id="9365"/>
    <lineage>
        <taxon>Eukaryota</taxon>
        <taxon>Metazoa</taxon>
        <taxon>Chordata</taxon>
        <taxon>Craniata</taxon>
        <taxon>Vertebrata</taxon>
        <taxon>Euteleostomi</taxon>
        <taxon>Mammalia</taxon>
        <taxon>Eutheria</taxon>
        <taxon>Laurasiatheria</taxon>
        <taxon>Eulipotyphla</taxon>
        <taxon>Erinaceidae</taxon>
        <taxon>Erinaceinae</taxon>
        <taxon>Erinaceus</taxon>
    </lineage>
</organism>
<feature type="region of interest" description="Disordered" evidence="2">
    <location>
        <begin position="62"/>
        <end position="84"/>
    </location>
</feature>
<dbReference type="PROSITE" id="PS51456">
    <property type="entry name" value="MYOSIN_MOTOR"/>
    <property type="match status" value="1"/>
</dbReference>
<reference evidence="5" key="1">
    <citation type="submission" date="2025-08" db="UniProtKB">
        <authorList>
            <consortium name="RefSeq"/>
        </authorList>
    </citation>
    <scope>IDENTIFICATION</scope>
</reference>
<dbReference type="InterPro" id="IPR001609">
    <property type="entry name" value="Myosin_head_motor_dom-like"/>
</dbReference>
<name>A0ABM3WVG0_ERIEU</name>
<evidence type="ECO:0000256" key="2">
    <source>
        <dbReference type="SAM" id="MobiDB-lite"/>
    </source>
</evidence>
<sequence length="84" mass="8951">MTRGQLCGQAPREDLSTEELAVNREKLALLKEALNAVGFSSLEVDSLLAMVAATLHIGDIGFQAPRDPSPTSSASVSDLQLLER</sequence>
<evidence type="ECO:0000313" key="5">
    <source>
        <dbReference type="RefSeq" id="XP_060040558.1"/>
    </source>
</evidence>
<dbReference type="InterPro" id="IPR027417">
    <property type="entry name" value="P-loop_NTPase"/>
</dbReference>
<evidence type="ECO:0000256" key="1">
    <source>
        <dbReference type="PROSITE-ProRule" id="PRU00782"/>
    </source>
</evidence>
<keyword evidence="1" id="KW-0505">Motor protein</keyword>
<proteinExistence type="inferred from homology"/>